<organism evidence="9 10">
    <name type="scientific">Lepisosteus oculatus</name>
    <name type="common">Spotted gar</name>
    <dbReference type="NCBI Taxonomy" id="7918"/>
    <lineage>
        <taxon>Eukaryota</taxon>
        <taxon>Metazoa</taxon>
        <taxon>Chordata</taxon>
        <taxon>Craniata</taxon>
        <taxon>Vertebrata</taxon>
        <taxon>Euteleostomi</taxon>
        <taxon>Actinopterygii</taxon>
        <taxon>Neopterygii</taxon>
        <taxon>Holostei</taxon>
        <taxon>Semionotiformes</taxon>
        <taxon>Lepisosteidae</taxon>
        <taxon>Lepisosteus</taxon>
    </lineage>
</organism>
<evidence type="ECO:0000259" key="8">
    <source>
        <dbReference type="PROSITE" id="PS50802"/>
    </source>
</evidence>
<keyword evidence="7" id="KW-0788">Thiol protease</keyword>
<dbReference type="Bgee" id="ENSLOCG00000013011">
    <property type="expression patterns" value="Expressed in testis and 13 other cell types or tissues"/>
</dbReference>
<dbReference type="Proteomes" id="UP000018468">
    <property type="component" value="Linkage group LG7"/>
</dbReference>
<comment type="similarity">
    <text evidence="2">Belongs to the peptidase C65 family.</text>
</comment>
<comment type="catalytic activity">
    <reaction evidence="1">
        <text>Thiol-dependent hydrolysis of ester, thioester, amide, peptide and isopeptide bonds formed by the C-terminal Gly of ubiquitin (a 76-residue protein attached to proteins as an intracellular targeting signal).</text>
        <dbReference type="EC" id="3.4.19.12"/>
    </reaction>
</comment>
<evidence type="ECO:0000256" key="6">
    <source>
        <dbReference type="ARBA" id="ARBA00022801"/>
    </source>
</evidence>
<dbReference type="CDD" id="cd22764">
    <property type="entry name" value="OTUB2"/>
    <property type="match status" value="1"/>
</dbReference>
<evidence type="ECO:0000313" key="9">
    <source>
        <dbReference type="Ensembl" id="ENSLOCP00000016027.1"/>
    </source>
</evidence>
<feature type="domain" description="OTU" evidence="8">
    <location>
        <begin position="34"/>
        <end position="223"/>
    </location>
</feature>
<dbReference type="FunCoup" id="W5N5W8">
    <property type="interactions" value="2156"/>
</dbReference>
<dbReference type="SUPFAM" id="SSF54001">
    <property type="entry name" value="Cysteine proteinases"/>
    <property type="match status" value="1"/>
</dbReference>
<dbReference type="Gene3D" id="3.30.200.60">
    <property type="entry name" value="Peptidase C65 Otubain, subdomain 1"/>
    <property type="match status" value="1"/>
</dbReference>
<reference evidence="10" key="1">
    <citation type="submission" date="2011-12" db="EMBL/GenBank/DDBJ databases">
        <title>The Draft Genome of Lepisosteus oculatus.</title>
        <authorList>
            <consortium name="The Broad Institute Genome Assembly &amp; Analysis Group"/>
            <consortium name="Computational R&amp;D Group"/>
            <consortium name="and Sequencing Platform"/>
            <person name="Di Palma F."/>
            <person name="Alfoldi J."/>
            <person name="Johnson J."/>
            <person name="Berlin A."/>
            <person name="Gnerre S."/>
            <person name="Jaffe D."/>
            <person name="MacCallum I."/>
            <person name="Young S."/>
            <person name="Walker B.J."/>
            <person name="Lander E.S."/>
            <person name="Lindblad-Toh K."/>
        </authorList>
    </citation>
    <scope>NUCLEOTIDE SEQUENCE [LARGE SCALE GENOMIC DNA]</scope>
</reference>
<keyword evidence="5" id="KW-0833">Ubl conjugation pathway</keyword>
<dbReference type="PANTHER" id="PTHR12931:SF15">
    <property type="entry name" value="UBIQUITIN THIOESTERASE OTUBAIN-LIKE"/>
    <property type="match status" value="1"/>
</dbReference>
<dbReference type="eggNOG" id="KOG3991">
    <property type="taxonomic scope" value="Eukaryota"/>
</dbReference>
<evidence type="ECO:0000256" key="7">
    <source>
        <dbReference type="ARBA" id="ARBA00022807"/>
    </source>
</evidence>
<dbReference type="InterPro" id="IPR003323">
    <property type="entry name" value="OTU_dom"/>
</dbReference>
<dbReference type="Pfam" id="PF10275">
    <property type="entry name" value="Peptidase_C65"/>
    <property type="match status" value="1"/>
</dbReference>
<keyword evidence="4" id="KW-0645">Protease</keyword>
<dbReference type="InParanoid" id="W5N5W8"/>
<evidence type="ECO:0000256" key="5">
    <source>
        <dbReference type="ARBA" id="ARBA00022786"/>
    </source>
</evidence>
<dbReference type="GO" id="GO:0043130">
    <property type="term" value="F:ubiquitin binding"/>
    <property type="evidence" value="ECO:0000318"/>
    <property type="project" value="GO_Central"/>
</dbReference>
<dbReference type="GO" id="GO:0004843">
    <property type="term" value="F:cysteine-type deubiquitinase activity"/>
    <property type="evidence" value="ECO:0000318"/>
    <property type="project" value="GO_Central"/>
</dbReference>
<dbReference type="GeneTree" id="ENSGT00390000006979"/>
<accession>W5N5W8</accession>
<dbReference type="Ensembl" id="ENSLOCT00000016057.1">
    <property type="protein sequence ID" value="ENSLOCP00000016027.1"/>
    <property type="gene ID" value="ENSLOCG00000013011.1"/>
</dbReference>
<protein>
    <recommendedName>
        <fullName evidence="3">ubiquitinyl hydrolase 1</fullName>
        <ecNumber evidence="3">3.4.19.12</ecNumber>
    </recommendedName>
</protein>
<dbReference type="EC" id="3.4.19.12" evidence="3"/>
<dbReference type="PROSITE" id="PS50802">
    <property type="entry name" value="OTU"/>
    <property type="match status" value="1"/>
</dbReference>
<evidence type="ECO:0000256" key="2">
    <source>
        <dbReference type="ARBA" id="ARBA00006579"/>
    </source>
</evidence>
<dbReference type="HOGENOM" id="CLU_014832_3_2_1"/>
<dbReference type="PANTHER" id="PTHR12931">
    <property type="entry name" value="UBIQUITIN THIOLESTERASE PROTEIN OTUB"/>
    <property type="match status" value="1"/>
</dbReference>
<keyword evidence="10" id="KW-1185">Reference proteome</keyword>
<evidence type="ECO:0000256" key="1">
    <source>
        <dbReference type="ARBA" id="ARBA00000707"/>
    </source>
</evidence>
<dbReference type="InterPro" id="IPR019400">
    <property type="entry name" value="Peptidase_C65_otubain"/>
</dbReference>
<evidence type="ECO:0000256" key="3">
    <source>
        <dbReference type="ARBA" id="ARBA00012759"/>
    </source>
</evidence>
<name>W5N5W8_LEPOC</name>
<dbReference type="FunFam" id="1.20.1300.20:FF:000001">
    <property type="entry name" value="Ubiquitin thioesterase OTUB1"/>
    <property type="match status" value="1"/>
</dbReference>
<reference evidence="9" key="3">
    <citation type="submission" date="2025-09" db="UniProtKB">
        <authorList>
            <consortium name="Ensembl"/>
        </authorList>
    </citation>
    <scope>IDENTIFICATION</scope>
</reference>
<dbReference type="OMA" id="KVYCRQE"/>
<dbReference type="GO" id="GO:0006508">
    <property type="term" value="P:proteolysis"/>
    <property type="evidence" value="ECO:0007669"/>
    <property type="project" value="UniProtKB-KW"/>
</dbReference>
<evidence type="ECO:0000256" key="4">
    <source>
        <dbReference type="ARBA" id="ARBA00022670"/>
    </source>
</evidence>
<dbReference type="EMBL" id="AHAT01018998">
    <property type="status" value="NOT_ANNOTATED_CDS"/>
    <property type="molecule type" value="Genomic_DNA"/>
</dbReference>
<dbReference type="InterPro" id="IPR042468">
    <property type="entry name" value="Peptidase_C65_otubain_sub1"/>
</dbReference>
<sequence length="235" mass="27042">TSVPRLISHKLDISTLLQEQPEDTKYQDISQRYASIRRIKGDGNCFYRALSFGHLESLLENARGLQFFKETLQQSRSELLYAGFDENRFTDLLNTFVCVIEQTQEGGQGSTLLNLFNDQTTSDAIVHYLRLLTSAYIQNHADFFQHFVEAPNLKDYCNQEVEAMAMECDHLEILTLSQALGVGIKIECMEGNSGLNHHIIPEGTQPTLHFLYKTSHYDILYENKHLRSKFHYSKN</sequence>
<dbReference type="STRING" id="7918.ENSLOCP00000016027"/>
<dbReference type="InterPro" id="IPR038765">
    <property type="entry name" value="Papain-like_cys_pep_sf"/>
</dbReference>
<proteinExistence type="inferred from homology"/>
<evidence type="ECO:0000313" key="10">
    <source>
        <dbReference type="Proteomes" id="UP000018468"/>
    </source>
</evidence>
<dbReference type="AlphaFoldDB" id="W5N5W8"/>
<keyword evidence="6" id="KW-0378">Hydrolase</keyword>
<reference evidence="9" key="2">
    <citation type="submission" date="2025-08" db="UniProtKB">
        <authorList>
            <consortium name="Ensembl"/>
        </authorList>
    </citation>
    <scope>IDENTIFICATION</scope>
</reference>
<dbReference type="Gene3D" id="1.20.1300.20">
    <property type="entry name" value="Peptidase C65 Otubain, subdomain 2"/>
    <property type="match status" value="1"/>
</dbReference>
<dbReference type="InterPro" id="IPR042467">
    <property type="entry name" value="Peptidase_C65_otubain_sub2"/>
</dbReference>